<accession>A0A5C6C170</accession>
<dbReference type="PANTHER" id="PTHR47473">
    <property type="entry name" value="BTA1P"/>
    <property type="match status" value="1"/>
</dbReference>
<proteinExistence type="predicted"/>
<comment type="caution">
    <text evidence="1">The sequence shown here is derived from an EMBL/GenBank/DDBJ whole genome shotgun (WGS) entry which is preliminary data.</text>
</comment>
<sequence length="410" mass="47214">MITQWIGRRCFSAVHQRNLVYNTCWEDPRLDRQALNLGESDNVLVITSAGCNALDYALDGPQNVFAVDMNPLQNALLELKMAAISALSFSEFFTVFGEGGNPDWRSMYFDAVRGRLDEKYQDIWDKRLDFFEKSHRRGSFYFRGTSGLFAWIINAYMDRMPGLRDAVLDMLEAPSVEHQQEIFVTRGVSELLWSKPLRWALRRESTMAMLGVPRSQRDQIQRGYPGGITGFIQDRIESVFRNVSLRDNYFWRVYLTGQYSSTCCPEYLKPANFMLLKNGLAERISTHTTTVEGFLNRSECEVSRFVLLDHMDWLYDRYPEKLAAEWQSIFDRAAENSRILWRSAALEVDFVDPLRIKVDGLQVALGEVLHYQSELAEQLHQRDRVNTYGSFYITDLHKHAASTGAKGVAA</sequence>
<dbReference type="EMBL" id="SJPU01000001">
    <property type="protein sequence ID" value="TWU18323.1"/>
    <property type="molecule type" value="Genomic_DNA"/>
</dbReference>
<dbReference type="PANTHER" id="PTHR47473:SF1">
    <property type="entry name" value="METHYLTRANSFERASE DOMAIN-CONTAINING PROTEIN"/>
    <property type="match status" value="1"/>
</dbReference>
<gene>
    <name evidence="1" type="ORF">Poly21_04850</name>
</gene>
<keyword evidence="2" id="KW-1185">Reference proteome</keyword>
<dbReference type="InterPro" id="IPR021829">
    <property type="entry name" value="DUF3419"/>
</dbReference>
<organism evidence="1 2">
    <name type="scientific">Allorhodopirellula heiligendammensis</name>
    <dbReference type="NCBI Taxonomy" id="2714739"/>
    <lineage>
        <taxon>Bacteria</taxon>
        <taxon>Pseudomonadati</taxon>
        <taxon>Planctomycetota</taxon>
        <taxon>Planctomycetia</taxon>
        <taxon>Pirellulales</taxon>
        <taxon>Pirellulaceae</taxon>
        <taxon>Allorhodopirellula</taxon>
    </lineage>
</organism>
<name>A0A5C6C170_9BACT</name>
<dbReference type="Proteomes" id="UP000319908">
    <property type="component" value="Unassembled WGS sequence"/>
</dbReference>
<dbReference type="OrthoDB" id="1522784at2"/>
<protein>
    <recommendedName>
        <fullName evidence="3">S-adenosylmethionine:diacylglycerol 3-amino-3-carboxypropyl transferase</fullName>
    </recommendedName>
</protein>
<dbReference type="AlphaFoldDB" id="A0A5C6C170"/>
<evidence type="ECO:0000313" key="1">
    <source>
        <dbReference type="EMBL" id="TWU18323.1"/>
    </source>
</evidence>
<evidence type="ECO:0008006" key="3">
    <source>
        <dbReference type="Google" id="ProtNLM"/>
    </source>
</evidence>
<evidence type="ECO:0000313" key="2">
    <source>
        <dbReference type="Proteomes" id="UP000319908"/>
    </source>
</evidence>
<dbReference type="Pfam" id="PF11899">
    <property type="entry name" value="DUF3419"/>
    <property type="match status" value="1"/>
</dbReference>
<reference evidence="1 2" key="1">
    <citation type="journal article" date="2020" name="Antonie Van Leeuwenhoek">
        <title>Rhodopirellula heiligendammensis sp. nov., Rhodopirellula pilleata sp. nov., and Rhodopirellula solitaria sp. nov. isolated from natural or artificial marine surfaces in Northern Germany and California, USA, and emended description of the genus Rhodopirellula.</title>
        <authorList>
            <person name="Kallscheuer N."/>
            <person name="Wiegand S."/>
            <person name="Jogler M."/>
            <person name="Boedeker C."/>
            <person name="Peeters S.H."/>
            <person name="Rast P."/>
            <person name="Heuer A."/>
            <person name="Jetten M.S.M."/>
            <person name="Rohde M."/>
            <person name="Jogler C."/>
        </authorList>
    </citation>
    <scope>NUCLEOTIDE SEQUENCE [LARGE SCALE GENOMIC DNA]</scope>
    <source>
        <strain evidence="1 2">Poly21</strain>
    </source>
</reference>